<dbReference type="SUPFAM" id="SSF52540">
    <property type="entry name" value="P-loop containing nucleoside triphosphate hydrolases"/>
    <property type="match status" value="1"/>
</dbReference>
<gene>
    <name evidence="1" type="ORF">HNR50_000811</name>
</gene>
<name>A0A841R8X9_9SPIO</name>
<keyword evidence="1" id="KW-0808">Transferase</keyword>
<dbReference type="Gene3D" id="3.40.50.300">
    <property type="entry name" value="P-loop containing nucleotide triphosphate hydrolases"/>
    <property type="match status" value="1"/>
</dbReference>
<dbReference type="AlphaFoldDB" id="A0A841R8X9"/>
<evidence type="ECO:0000313" key="2">
    <source>
        <dbReference type="Proteomes" id="UP000587760"/>
    </source>
</evidence>
<reference evidence="1 2" key="1">
    <citation type="submission" date="2020-08" db="EMBL/GenBank/DDBJ databases">
        <title>Genomic Encyclopedia of Type Strains, Phase IV (KMG-IV): sequencing the most valuable type-strain genomes for metagenomic binning, comparative biology and taxonomic classification.</title>
        <authorList>
            <person name="Goeker M."/>
        </authorList>
    </citation>
    <scope>NUCLEOTIDE SEQUENCE [LARGE SCALE GENOMIC DNA]</scope>
    <source>
        <strain evidence="1 2">DSM 2461</strain>
    </source>
</reference>
<keyword evidence="1" id="KW-0548">Nucleotidyltransferase</keyword>
<dbReference type="EMBL" id="JACHGJ010000001">
    <property type="protein sequence ID" value="MBB6479178.1"/>
    <property type="molecule type" value="Genomic_DNA"/>
</dbReference>
<proteinExistence type="predicted"/>
<dbReference type="EC" id="2.7.7.7" evidence="1"/>
<protein>
    <submittedName>
        <fullName evidence="1">DNA polymerase-3 subunit gamma/tau</fullName>
        <ecNumber evidence="1">2.7.7.7</ecNumber>
    </submittedName>
</protein>
<dbReference type="GO" id="GO:0003887">
    <property type="term" value="F:DNA-directed DNA polymerase activity"/>
    <property type="evidence" value="ECO:0007669"/>
    <property type="project" value="UniProtKB-EC"/>
</dbReference>
<dbReference type="Pfam" id="PF13177">
    <property type="entry name" value="DNA_pol3_delta2"/>
    <property type="match status" value="2"/>
</dbReference>
<accession>A0A841R8X9</accession>
<dbReference type="PANTHER" id="PTHR11669:SF8">
    <property type="entry name" value="DNA POLYMERASE III SUBUNIT DELTA"/>
    <property type="match status" value="1"/>
</dbReference>
<dbReference type="Proteomes" id="UP000587760">
    <property type="component" value="Unassembled WGS sequence"/>
</dbReference>
<organism evidence="1 2">
    <name type="scientific">Spirochaeta isovalerica</name>
    <dbReference type="NCBI Taxonomy" id="150"/>
    <lineage>
        <taxon>Bacteria</taxon>
        <taxon>Pseudomonadati</taxon>
        <taxon>Spirochaetota</taxon>
        <taxon>Spirochaetia</taxon>
        <taxon>Spirochaetales</taxon>
        <taxon>Spirochaetaceae</taxon>
        <taxon>Spirochaeta</taxon>
    </lineage>
</organism>
<dbReference type="GO" id="GO:0006261">
    <property type="term" value="P:DNA-templated DNA replication"/>
    <property type="evidence" value="ECO:0007669"/>
    <property type="project" value="TreeGrafter"/>
</dbReference>
<sequence>MFENLLEQPAVISRLTHDLQTGSLPSSILFHGPDYSGKMTAALELARALTCHSEGAPWNCSCHSCNSHRLLEHPFIIMTGGRYFYEEIAASAQPLANREDQVFRFMFVRNVRKLLRRFDNVLWEGDTSKLKKNQPQLTSVTDKIELFLPDRDLPSEKKREKLLKDILADCKKLAAAVPASTPINHIRKISAWAHRAGERKVVILENADYMQEGARNALLKILEEPPANLHFILLTTRIGAILPTIKSRVRAYGFSGRTEEQSKLVIKRIFRVDENPYHSLREFFLSHHDIDYSELKKLAELFIKSSREKNTAFRDVVPGKFEREMFIPFLEELTLALNRFMKDAQGNGVNTAVLTRIARWNSKIREYAGNFEILNQSHELLLESLYYEMKR</sequence>
<dbReference type="PANTHER" id="PTHR11669">
    <property type="entry name" value="REPLICATION FACTOR C / DNA POLYMERASE III GAMMA-TAU SUBUNIT"/>
    <property type="match status" value="1"/>
</dbReference>
<dbReference type="InterPro" id="IPR050238">
    <property type="entry name" value="DNA_Rep/Repair_Clamp_Loader"/>
</dbReference>
<keyword evidence="2" id="KW-1185">Reference proteome</keyword>
<dbReference type="InterPro" id="IPR027417">
    <property type="entry name" value="P-loop_NTPase"/>
</dbReference>
<comment type="caution">
    <text evidence="1">The sequence shown here is derived from an EMBL/GenBank/DDBJ whole genome shotgun (WGS) entry which is preliminary data.</text>
</comment>
<evidence type="ECO:0000313" key="1">
    <source>
        <dbReference type="EMBL" id="MBB6479178.1"/>
    </source>
</evidence>
<dbReference type="RefSeq" id="WP_184744110.1">
    <property type="nucleotide sequence ID" value="NZ_JACHGJ010000001.1"/>
</dbReference>